<gene>
    <name evidence="1" type="ORF">SAMN05660282_02147</name>
</gene>
<dbReference type="STRING" id="185761.SAMN05660282_02147"/>
<reference evidence="1 2" key="1">
    <citation type="submission" date="2016-10" db="EMBL/GenBank/DDBJ databases">
        <authorList>
            <person name="de Groot N.N."/>
        </authorList>
    </citation>
    <scope>NUCLEOTIDE SEQUENCE [LARGE SCALE GENOMIC DNA]</scope>
    <source>
        <strain>J11</strain>
        <strain evidence="2">PG 39</strain>
    </source>
</reference>
<proteinExistence type="predicted"/>
<dbReference type="Proteomes" id="UP000199065">
    <property type="component" value="Unassembled WGS sequence"/>
</dbReference>
<keyword evidence="2" id="KW-1185">Reference proteome</keyword>
<dbReference type="AlphaFoldDB" id="A0A1I2V674"/>
<evidence type="ECO:0000313" key="2">
    <source>
        <dbReference type="Proteomes" id="UP000199065"/>
    </source>
</evidence>
<protein>
    <submittedName>
        <fullName evidence="1">Uncharacterized protein</fullName>
    </submittedName>
</protein>
<accession>A0A1I2V674</accession>
<name>A0A1I2V674_9CORY</name>
<evidence type="ECO:0000313" key="1">
    <source>
        <dbReference type="EMBL" id="SFG84712.1"/>
    </source>
</evidence>
<organism evidence="1 2">
    <name type="scientific">Corynebacterium spheniscorum</name>
    <dbReference type="NCBI Taxonomy" id="185761"/>
    <lineage>
        <taxon>Bacteria</taxon>
        <taxon>Bacillati</taxon>
        <taxon>Actinomycetota</taxon>
        <taxon>Actinomycetes</taxon>
        <taxon>Mycobacteriales</taxon>
        <taxon>Corynebacteriaceae</taxon>
        <taxon>Corynebacterium</taxon>
    </lineage>
</organism>
<sequence>MGAGAVGLVFGSMNHRACGCWHGDCWGLEGWGLVGVVGVVGEFADAAFDFGVGFVVFFDELLVFFA</sequence>
<dbReference type="EMBL" id="FOPJ01000018">
    <property type="protein sequence ID" value="SFG84712.1"/>
    <property type="molecule type" value="Genomic_DNA"/>
</dbReference>